<dbReference type="PRINTS" id="PR00984">
    <property type="entry name" value="TRNASYNTHILE"/>
</dbReference>
<evidence type="ECO:0000313" key="20">
    <source>
        <dbReference type="Proteomes" id="UP000176700"/>
    </source>
</evidence>
<evidence type="ECO:0000256" key="11">
    <source>
        <dbReference type="ARBA" id="ARBA00022917"/>
    </source>
</evidence>
<dbReference type="InterPro" id="IPR029033">
    <property type="entry name" value="His_PPase_superfam"/>
</dbReference>
<evidence type="ECO:0000256" key="12">
    <source>
        <dbReference type="ARBA" id="ARBA00023146"/>
    </source>
</evidence>
<keyword evidence="7 15" id="KW-0479">Metal-binding</keyword>
<dbReference type="Gene3D" id="1.10.730.10">
    <property type="entry name" value="Isoleucyl-tRNA Synthetase, Domain 1"/>
    <property type="match status" value="1"/>
</dbReference>
<name>A0A1G2FWG2_9BACT</name>
<dbReference type="FunFam" id="3.40.50.620:FF:000063">
    <property type="entry name" value="Isoleucine--tRNA ligase"/>
    <property type="match status" value="1"/>
</dbReference>
<dbReference type="InterPro" id="IPR013078">
    <property type="entry name" value="His_Pase_superF_clade-1"/>
</dbReference>
<dbReference type="SUPFAM" id="SSF52374">
    <property type="entry name" value="Nucleotidylyl transferase"/>
    <property type="match status" value="1"/>
</dbReference>
<comment type="similarity">
    <text evidence="3 15">Belongs to the class-I aminoacyl-tRNA synthetase family. IleS type 2 subfamily.</text>
</comment>
<comment type="catalytic activity">
    <reaction evidence="14 15">
        <text>tRNA(Ile) + L-isoleucine + ATP = L-isoleucyl-tRNA(Ile) + AMP + diphosphate</text>
        <dbReference type="Rhea" id="RHEA:11060"/>
        <dbReference type="Rhea" id="RHEA-COMP:9666"/>
        <dbReference type="Rhea" id="RHEA-COMP:9695"/>
        <dbReference type="ChEBI" id="CHEBI:30616"/>
        <dbReference type="ChEBI" id="CHEBI:33019"/>
        <dbReference type="ChEBI" id="CHEBI:58045"/>
        <dbReference type="ChEBI" id="CHEBI:78442"/>
        <dbReference type="ChEBI" id="CHEBI:78528"/>
        <dbReference type="ChEBI" id="CHEBI:456215"/>
        <dbReference type="EC" id="6.1.1.5"/>
    </reaction>
</comment>
<dbReference type="GO" id="GO:0004822">
    <property type="term" value="F:isoleucine-tRNA ligase activity"/>
    <property type="evidence" value="ECO:0007669"/>
    <property type="project" value="UniProtKB-UniRule"/>
</dbReference>
<evidence type="ECO:0000256" key="10">
    <source>
        <dbReference type="ARBA" id="ARBA00022840"/>
    </source>
</evidence>
<dbReference type="Proteomes" id="UP000176700">
    <property type="component" value="Unassembled WGS sequence"/>
</dbReference>
<dbReference type="SMART" id="SM00855">
    <property type="entry name" value="PGAM"/>
    <property type="match status" value="1"/>
</dbReference>
<dbReference type="GO" id="GO:0005524">
    <property type="term" value="F:ATP binding"/>
    <property type="evidence" value="ECO:0007669"/>
    <property type="project" value="UniProtKB-UniRule"/>
</dbReference>
<comment type="function">
    <text evidence="13 15">Catalyzes the attachment of isoleucine to tRNA(Ile). As IleRS can inadvertently accommodate and process structurally similar amino acids such as valine, to avoid such errors it has two additional distinct tRNA(Ile)-dependent editing activities. One activity is designated as 'pretransfer' editing and involves the hydrolysis of activated Val-AMP. The other activity is designated 'posttransfer' editing and involves deacylation of mischarged Val-tRNA(Ile).</text>
</comment>
<comment type="cofactor">
    <cofactor evidence="1 15">
        <name>Zn(2+)</name>
        <dbReference type="ChEBI" id="CHEBI:29105"/>
    </cofactor>
</comment>
<dbReference type="Pfam" id="PF08264">
    <property type="entry name" value="Anticodon_1"/>
    <property type="match status" value="1"/>
</dbReference>
<sequence>MENHEEKTLRFWKERNIFEKSVRARRRKKHFVFFEGPPTANGVPGVHHVASRSYKDIVLRYKTMRGYYVPRRAGWDTHGLPVEIEVEKSLGLASKKDIEKYGVTEFNKKCRESVWRYKELWERMTEKIGLWIDMDHPYITHESSYIETLWWIIREFSKKKYLYEDYKVVPWCTRCGTALSSHELAQGYEKITEESVYVKFPTDKEGEYFLVWTTTPWTLPGNVALAVHPAVDYVYAEANGTTFILAESRLAVLPAEHNILKKIKGAELVGREYHALFPDDSQRHPKIIAADFVSTGEGTGIVHIAPAFGDDDFHLSKKHGLPTVITTDEQGNMQTPGKPWHETFFKKADPLIMNHLDGRGLLFKSERYEHDYPFCWRCRNPLMYLARKTWWVSVNKVRKELIKNNETIDWHPHYIKHGRFGGWLKEEKDWAFSRERYWGTPLPVWKCEKCGALETVGSLEDLDTLRFPQKGRVFLMRHGEAAHNVRNVVSVSLLNQDTEGFQLTARGRRQVQSQAKRLKHNIDVILSSPLQRAKDTAEIVSSIIKAPVIVDARLYDINSGDFVGRDLKEFKKLYPFKKHFHESPPGGESIRDVRKRMMNALFDLLKKHEGKTMLIVSHGDPLWILDAAMQGLREEDYPAWWYPKTSEIRELHLRNWPYNEEGELDLHKPYIDGILLSCRQCSNDMRRVSEVVDAWFDSGSMPYAQAHFPFAQKGKPDFSKIDYPADYITEAVDQTRGWFYNLLAVATLLGRKAPFRAVISLGHVLDKEGKKMSKSLGNIVDPMALIETYGADSVRWYFYTINQPWDRKYFTEEDVKQARRNFSDILLNVLHFYQTYAQRSFVPKRIRRITRPKHVLDRWVLLRFDHVIRNMTTHIESYEIVHAARALQDFVGADVSRWYVRRSRERIKNSESKVVSVLLKDVLIRLAVISAPFTPFLAEHIYKEVGGPKESVHLEDWPSYKKGKKSVRAAVLLKDMDQVRKIVNIALEARAKANIKIRQPLKALAIKNERLMKSKDAKGLLELIKEEVNVKEVTFDAALKSEILLDTALTDELRDEGDARELIRRVQQLRKEANLKPQDAIKLLIGPEEKFKKHQKTILQKTNAKRILWSEKDELEILP</sequence>
<feature type="domain" description="Methionyl/Valyl/Leucyl/Isoleucyl-tRNA synthetase anticodon-binding" evidence="18">
    <location>
        <begin position="857"/>
        <end position="1003"/>
    </location>
</feature>
<dbReference type="EC" id="6.1.1.5" evidence="15"/>
<reference evidence="19 20" key="1">
    <citation type="journal article" date="2016" name="Nat. Commun.">
        <title>Thousands of microbial genomes shed light on interconnected biogeochemical processes in an aquifer system.</title>
        <authorList>
            <person name="Anantharaman K."/>
            <person name="Brown C.T."/>
            <person name="Hug L.A."/>
            <person name="Sharon I."/>
            <person name="Castelle C.J."/>
            <person name="Probst A.J."/>
            <person name="Thomas B.C."/>
            <person name="Singh A."/>
            <person name="Wilkins M.J."/>
            <person name="Karaoz U."/>
            <person name="Brodie E.L."/>
            <person name="Williams K.H."/>
            <person name="Hubbard S.S."/>
            <person name="Banfield J.F."/>
        </authorList>
    </citation>
    <scope>NUCLEOTIDE SEQUENCE [LARGE SCALE GENOMIC DNA]</scope>
</reference>
<dbReference type="Gene3D" id="3.40.50.620">
    <property type="entry name" value="HUPs"/>
    <property type="match status" value="3"/>
</dbReference>
<dbReference type="InterPro" id="IPR002301">
    <property type="entry name" value="Ile-tRNA-ligase"/>
</dbReference>
<dbReference type="Pfam" id="PF00300">
    <property type="entry name" value="His_Phos_1"/>
    <property type="match status" value="1"/>
</dbReference>
<dbReference type="GO" id="GO:0002161">
    <property type="term" value="F:aminoacyl-tRNA deacylase activity"/>
    <property type="evidence" value="ECO:0007669"/>
    <property type="project" value="InterPro"/>
</dbReference>
<evidence type="ECO:0000256" key="15">
    <source>
        <dbReference type="HAMAP-Rule" id="MF_02003"/>
    </source>
</evidence>
<organism evidence="19 20">
    <name type="scientific">Candidatus Ryanbacteria bacterium RIFCSPHIGHO2_01_45_13</name>
    <dbReference type="NCBI Taxonomy" id="1802112"/>
    <lineage>
        <taxon>Bacteria</taxon>
        <taxon>Candidatus Ryaniibacteriota</taxon>
    </lineage>
</organism>
<evidence type="ECO:0000256" key="4">
    <source>
        <dbReference type="ARBA" id="ARBA00011245"/>
    </source>
</evidence>
<keyword evidence="5 15" id="KW-0963">Cytoplasm</keyword>
<keyword evidence="8 15" id="KW-0547">Nucleotide-binding</keyword>
<evidence type="ECO:0000256" key="5">
    <source>
        <dbReference type="ARBA" id="ARBA00022490"/>
    </source>
</evidence>
<evidence type="ECO:0000256" key="9">
    <source>
        <dbReference type="ARBA" id="ARBA00022833"/>
    </source>
</evidence>
<dbReference type="PANTHER" id="PTHR42780:SF1">
    <property type="entry name" value="ISOLEUCINE--TRNA LIGASE, CYTOPLASMIC"/>
    <property type="match status" value="1"/>
</dbReference>
<keyword evidence="9 15" id="KW-0862">Zinc</keyword>
<dbReference type="AlphaFoldDB" id="A0A1G2FWG2"/>
<dbReference type="Pfam" id="PF19302">
    <property type="entry name" value="DUF5915"/>
    <property type="match status" value="1"/>
</dbReference>
<keyword evidence="11 15" id="KW-0648">Protein biosynthesis</keyword>
<comment type="subcellular location">
    <subcellularLocation>
        <location evidence="2 15">Cytoplasm</location>
    </subcellularLocation>
</comment>
<evidence type="ECO:0000256" key="16">
    <source>
        <dbReference type="PIRSR" id="PIRSR613078-2"/>
    </source>
</evidence>
<evidence type="ECO:0000256" key="13">
    <source>
        <dbReference type="ARBA" id="ARBA00025217"/>
    </source>
</evidence>
<dbReference type="SUPFAM" id="SSF53254">
    <property type="entry name" value="Phosphoglycerate mutase-like"/>
    <property type="match status" value="1"/>
</dbReference>
<gene>
    <name evidence="15" type="primary">ileS</name>
    <name evidence="19" type="ORF">A2W41_03450</name>
</gene>
<evidence type="ECO:0000256" key="3">
    <source>
        <dbReference type="ARBA" id="ARBA00007078"/>
    </source>
</evidence>
<dbReference type="PANTHER" id="PTHR42780">
    <property type="entry name" value="SOLEUCYL-TRNA SYNTHETASE"/>
    <property type="match status" value="1"/>
</dbReference>
<evidence type="ECO:0000256" key="6">
    <source>
        <dbReference type="ARBA" id="ARBA00022598"/>
    </source>
</evidence>
<evidence type="ECO:0000256" key="14">
    <source>
        <dbReference type="ARBA" id="ARBA00048359"/>
    </source>
</evidence>
<proteinExistence type="inferred from homology"/>
<evidence type="ECO:0000256" key="1">
    <source>
        <dbReference type="ARBA" id="ARBA00001947"/>
    </source>
</evidence>
<dbReference type="CDD" id="cd07067">
    <property type="entry name" value="HP_PGM_like"/>
    <property type="match status" value="1"/>
</dbReference>
<dbReference type="InterPro" id="IPR023586">
    <property type="entry name" value="Ile-tRNA-ligase_type2"/>
</dbReference>
<dbReference type="GO" id="GO:0008270">
    <property type="term" value="F:zinc ion binding"/>
    <property type="evidence" value="ECO:0007669"/>
    <property type="project" value="UniProtKB-UniRule"/>
</dbReference>
<evidence type="ECO:0000256" key="8">
    <source>
        <dbReference type="ARBA" id="ARBA00022741"/>
    </source>
</evidence>
<dbReference type="Pfam" id="PF00133">
    <property type="entry name" value="tRNA-synt_1"/>
    <property type="match status" value="2"/>
</dbReference>
<protein>
    <recommendedName>
        <fullName evidence="15">Isoleucine--tRNA ligase</fullName>
        <ecNumber evidence="15">6.1.1.5</ecNumber>
    </recommendedName>
    <alternativeName>
        <fullName evidence="15">Isoleucyl-tRNA synthetase</fullName>
        <shortName evidence="15">IleRS</shortName>
    </alternativeName>
</protein>
<dbReference type="InterPro" id="IPR009080">
    <property type="entry name" value="tRNAsynth_Ia_anticodon-bd"/>
</dbReference>
<comment type="caution">
    <text evidence="19">The sequence shown here is derived from an EMBL/GenBank/DDBJ whole genome shotgun (WGS) entry which is preliminary data.</text>
</comment>
<evidence type="ECO:0000256" key="7">
    <source>
        <dbReference type="ARBA" id="ARBA00022723"/>
    </source>
</evidence>
<comment type="subunit">
    <text evidence="4 15">Monomer.</text>
</comment>
<dbReference type="GO" id="GO:0000049">
    <property type="term" value="F:tRNA binding"/>
    <property type="evidence" value="ECO:0007669"/>
    <property type="project" value="InterPro"/>
</dbReference>
<dbReference type="GO" id="GO:0005737">
    <property type="term" value="C:cytoplasm"/>
    <property type="evidence" value="ECO:0007669"/>
    <property type="project" value="UniProtKB-SubCell"/>
</dbReference>
<evidence type="ECO:0000313" key="19">
    <source>
        <dbReference type="EMBL" id="OGZ42415.1"/>
    </source>
</evidence>
<comment type="domain">
    <text evidence="15">IleRS has two distinct active sites: one for aminoacylation and one for editing. The misactivated valine is translocated from the active site to the editing site, which sterically excludes the correctly activated isoleucine. The single editing site contains two valyl binding pockets, one specific for each substrate (Val-AMP or Val-tRNA(Ile)).</text>
</comment>
<dbReference type="InterPro" id="IPR002300">
    <property type="entry name" value="aa-tRNA-synth_Ia"/>
</dbReference>
<dbReference type="HAMAP" id="MF_02003">
    <property type="entry name" value="Ile_tRNA_synth_type2"/>
    <property type="match status" value="1"/>
</dbReference>
<feature type="short sequence motif" description="'HIGH' region" evidence="15">
    <location>
        <begin position="38"/>
        <end position="48"/>
    </location>
</feature>
<dbReference type="InterPro" id="IPR033709">
    <property type="entry name" value="Anticodon_Ile_ABEc"/>
</dbReference>
<feature type="short sequence motif" description="'KMSKS' region" evidence="15">
    <location>
        <begin position="771"/>
        <end position="775"/>
    </location>
</feature>
<dbReference type="EMBL" id="MHNI01000018">
    <property type="protein sequence ID" value="OGZ42415.1"/>
    <property type="molecule type" value="Genomic_DNA"/>
</dbReference>
<dbReference type="InterPro" id="IPR013155">
    <property type="entry name" value="M/V/L/I-tRNA-synth_anticd-bd"/>
</dbReference>
<evidence type="ECO:0000256" key="2">
    <source>
        <dbReference type="ARBA" id="ARBA00004496"/>
    </source>
</evidence>
<dbReference type="GO" id="GO:0006428">
    <property type="term" value="P:isoleucyl-tRNA aminoacylation"/>
    <property type="evidence" value="ECO:0007669"/>
    <property type="project" value="UniProtKB-UniRule"/>
</dbReference>
<evidence type="ECO:0000259" key="18">
    <source>
        <dbReference type="Pfam" id="PF08264"/>
    </source>
</evidence>
<dbReference type="Gene3D" id="3.90.740.10">
    <property type="entry name" value="Valyl/Leucyl/Isoleucyl-tRNA synthetase, editing domain"/>
    <property type="match status" value="1"/>
</dbReference>
<feature type="binding site" evidence="16">
    <location>
        <position position="532"/>
    </location>
    <ligand>
        <name>substrate</name>
    </ligand>
</feature>
<accession>A0A1G2FWG2</accession>
<feature type="binding site" evidence="16">
    <location>
        <begin position="477"/>
        <end position="484"/>
    </location>
    <ligand>
        <name>substrate</name>
    </ligand>
</feature>
<dbReference type="SUPFAM" id="SSF47323">
    <property type="entry name" value="Anticodon-binding domain of a subclass of class I aminoacyl-tRNA synthetases"/>
    <property type="match status" value="1"/>
</dbReference>
<dbReference type="InterPro" id="IPR009008">
    <property type="entry name" value="Val/Leu/Ile-tRNA-synth_edit"/>
</dbReference>
<dbReference type="SUPFAM" id="SSF50677">
    <property type="entry name" value="ValRS/IleRS/LeuRS editing domain"/>
    <property type="match status" value="1"/>
</dbReference>
<dbReference type="CDD" id="cd07961">
    <property type="entry name" value="Anticodon_Ia_Ile_ABEc"/>
    <property type="match status" value="1"/>
</dbReference>
<feature type="binding site" evidence="15">
    <location>
        <position position="774"/>
    </location>
    <ligand>
        <name>ATP</name>
        <dbReference type="ChEBI" id="CHEBI:30616"/>
    </ligand>
</feature>
<dbReference type="InterPro" id="IPR014729">
    <property type="entry name" value="Rossmann-like_a/b/a_fold"/>
</dbReference>
<keyword evidence="12 15" id="KW-0030">Aminoacyl-tRNA synthetase</keyword>
<keyword evidence="6 15" id="KW-0436">Ligase</keyword>
<dbReference type="Gene3D" id="3.40.50.1240">
    <property type="entry name" value="Phosphoglycerate mutase-like"/>
    <property type="match status" value="1"/>
</dbReference>
<evidence type="ECO:0000259" key="17">
    <source>
        <dbReference type="Pfam" id="PF00133"/>
    </source>
</evidence>
<feature type="domain" description="Aminoacyl-tRNA synthetase class Ia" evidence="17">
    <location>
        <begin position="8"/>
        <end position="470"/>
    </location>
</feature>
<keyword evidence="10 15" id="KW-0067">ATP-binding</keyword>
<feature type="domain" description="Aminoacyl-tRNA synthetase class Ia" evidence="17">
    <location>
        <begin position="664"/>
        <end position="799"/>
    </location>
</feature>